<dbReference type="EMBL" id="JABBWE010000055">
    <property type="protein sequence ID" value="KAG1789824.1"/>
    <property type="molecule type" value="Genomic_DNA"/>
</dbReference>
<evidence type="ECO:0000313" key="1">
    <source>
        <dbReference type="EMBL" id="KAG1789824.1"/>
    </source>
</evidence>
<dbReference type="OrthoDB" id="3209743at2759"/>
<name>A0A9P7DDJ3_9AGAM</name>
<comment type="caution">
    <text evidence="1">The sequence shown here is derived from an EMBL/GenBank/DDBJ whole genome shotgun (WGS) entry which is preliminary data.</text>
</comment>
<protein>
    <submittedName>
        <fullName evidence="1">Uncharacterized protein</fullName>
    </submittedName>
</protein>
<dbReference type="AlphaFoldDB" id="A0A9P7DDJ3"/>
<sequence length="220" mass="25046">MDNNTTPNMQTPPSSTAQVHFSSDVRNMDNWARRTGIPLTTAEALGTTYARAHKWLTSLKAQLIQHHGWQDAEAAVDTRMLFTVEAPSPWRSPNGLPLSPKLRLQLPTHASSFFSPERRVQWQMVFHSDIFATQRLIVQPITDILNLIQCLLTGVVTLVYEEQLPQGTYTTTRGLPSVQWITNNQAALLEIFGHAHFKQLWKAANDRTTSFKVDFEPRRR</sequence>
<reference evidence="1" key="1">
    <citation type="journal article" date="2020" name="New Phytol.">
        <title>Comparative genomics reveals dynamic genome evolution in host specialist ectomycorrhizal fungi.</title>
        <authorList>
            <person name="Lofgren L.A."/>
            <person name="Nguyen N.H."/>
            <person name="Vilgalys R."/>
            <person name="Ruytinx J."/>
            <person name="Liao H.L."/>
            <person name="Branco S."/>
            <person name="Kuo A."/>
            <person name="LaButti K."/>
            <person name="Lipzen A."/>
            <person name="Andreopoulos W."/>
            <person name="Pangilinan J."/>
            <person name="Riley R."/>
            <person name="Hundley H."/>
            <person name="Na H."/>
            <person name="Barry K."/>
            <person name="Grigoriev I.V."/>
            <person name="Stajich J.E."/>
            <person name="Kennedy P.G."/>
        </authorList>
    </citation>
    <scope>NUCLEOTIDE SEQUENCE</scope>
    <source>
        <strain evidence="1">S12</strain>
    </source>
</reference>
<dbReference type="Proteomes" id="UP000719766">
    <property type="component" value="Unassembled WGS sequence"/>
</dbReference>
<gene>
    <name evidence="1" type="ORF">HD556DRAFT_1296400</name>
</gene>
<keyword evidence="2" id="KW-1185">Reference proteome</keyword>
<organism evidence="1 2">
    <name type="scientific">Suillus plorans</name>
    <dbReference type="NCBI Taxonomy" id="116603"/>
    <lineage>
        <taxon>Eukaryota</taxon>
        <taxon>Fungi</taxon>
        <taxon>Dikarya</taxon>
        <taxon>Basidiomycota</taxon>
        <taxon>Agaricomycotina</taxon>
        <taxon>Agaricomycetes</taxon>
        <taxon>Agaricomycetidae</taxon>
        <taxon>Boletales</taxon>
        <taxon>Suillineae</taxon>
        <taxon>Suillaceae</taxon>
        <taxon>Suillus</taxon>
    </lineage>
</organism>
<proteinExistence type="predicted"/>
<accession>A0A9P7DDJ3</accession>
<dbReference type="GeneID" id="64593198"/>
<evidence type="ECO:0000313" key="2">
    <source>
        <dbReference type="Proteomes" id="UP000719766"/>
    </source>
</evidence>
<dbReference type="RefSeq" id="XP_041156843.1">
    <property type="nucleotide sequence ID" value="XM_041299434.1"/>
</dbReference>